<keyword evidence="3" id="KW-1185">Reference proteome</keyword>
<keyword evidence="1" id="KW-0732">Signal</keyword>
<accession>A0A3P6TU02</accession>
<evidence type="ECO:0000256" key="1">
    <source>
        <dbReference type="SAM" id="SignalP"/>
    </source>
</evidence>
<reference evidence="2 3" key="1">
    <citation type="submission" date="2018-11" db="EMBL/GenBank/DDBJ databases">
        <authorList>
            <consortium name="Pathogen Informatics"/>
        </authorList>
    </citation>
    <scope>NUCLEOTIDE SEQUENCE [LARGE SCALE GENOMIC DNA]</scope>
</reference>
<dbReference type="EMBL" id="UYRU01041778">
    <property type="protein sequence ID" value="VDK69748.1"/>
    <property type="molecule type" value="Genomic_DNA"/>
</dbReference>
<evidence type="ECO:0000313" key="3">
    <source>
        <dbReference type="Proteomes" id="UP000281553"/>
    </source>
</evidence>
<dbReference type="AlphaFoldDB" id="A0A3P6TU02"/>
<sequence length="107" mass="12439">MRLDYHGLVLFFILHNFQNVVGRLVGLRTENLPSPNHDIIQRLEKVLRFVSFDEKGRRRPSPPSVRSVRYVSPKGFESARKSRLNYAIRHLILIDILPSAIQSVYVL</sequence>
<proteinExistence type="predicted"/>
<organism evidence="2 3">
    <name type="scientific">Dibothriocephalus latus</name>
    <name type="common">Fish tapeworm</name>
    <name type="synonym">Diphyllobothrium latum</name>
    <dbReference type="NCBI Taxonomy" id="60516"/>
    <lineage>
        <taxon>Eukaryota</taxon>
        <taxon>Metazoa</taxon>
        <taxon>Spiralia</taxon>
        <taxon>Lophotrochozoa</taxon>
        <taxon>Platyhelminthes</taxon>
        <taxon>Cestoda</taxon>
        <taxon>Eucestoda</taxon>
        <taxon>Diphyllobothriidea</taxon>
        <taxon>Diphyllobothriidae</taxon>
        <taxon>Dibothriocephalus</taxon>
    </lineage>
</organism>
<feature type="signal peptide" evidence="1">
    <location>
        <begin position="1"/>
        <end position="22"/>
    </location>
</feature>
<protein>
    <submittedName>
        <fullName evidence="2">Uncharacterized protein</fullName>
    </submittedName>
</protein>
<dbReference type="Proteomes" id="UP000281553">
    <property type="component" value="Unassembled WGS sequence"/>
</dbReference>
<feature type="chain" id="PRO_5018256190" evidence="1">
    <location>
        <begin position="23"/>
        <end position="107"/>
    </location>
</feature>
<evidence type="ECO:0000313" key="2">
    <source>
        <dbReference type="EMBL" id="VDK69748.1"/>
    </source>
</evidence>
<name>A0A3P6TU02_DIBLA</name>
<gene>
    <name evidence="2" type="ORF">DILT_LOCUS2183</name>
</gene>